<organism evidence="1 2">
    <name type="scientific">Streptomyces canus</name>
    <dbReference type="NCBI Taxonomy" id="58343"/>
    <lineage>
        <taxon>Bacteria</taxon>
        <taxon>Bacillati</taxon>
        <taxon>Actinomycetota</taxon>
        <taxon>Actinomycetes</taxon>
        <taxon>Kitasatosporales</taxon>
        <taxon>Streptomycetaceae</taxon>
        <taxon>Streptomyces</taxon>
        <taxon>Streptomyces aurantiacus group</taxon>
    </lineage>
</organism>
<dbReference type="EMBL" id="JAUSZV010000006">
    <property type="protein sequence ID" value="MDQ0913540.1"/>
    <property type="molecule type" value="Genomic_DNA"/>
</dbReference>
<dbReference type="Proteomes" id="UP001234216">
    <property type="component" value="Unassembled WGS sequence"/>
</dbReference>
<gene>
    <name evidence="1" type="ORF">QFZ22_009612</name>
</gene>
<reference evidence="1" key="1">
    <citation type="submission" date="2023-07" db="EMBL/GenBank/DDBJ databases">
        <title>Comparative genomics of wheat-associated soil bacteria to identify genetic determinants of phenazine resistance.</title>
        <authorList>
            <person name="Mouncey N."/>
        </authorList>
    </citation>
    <scope>NUCLEOTIDE SEQUENCE</scope>
    <source>
        <strain evidence="1">V4I22</strain>
    </source>
</reference>
<comment type="caution">
    <text evidence="1">The sequence shown here is derived from an EMBL/GenBank/DDBJ whole genome shotgun (WGS) entry which is preliminary data.</text>
</comment>
<sequence length="49" mass="5314">MLVEENVDLAGQADPAVVDENEVVAGVRQLGHQMGGHEHGRHVRTRLDA</sequence>
<evidence type="ECO:0000313" key="1">
    <source>
        <dbReference type="EMBL" id="MDQ0913540.1"/>
    </source>
</evidence>
<dbReference type="AlphaFoldDB" id="A0AAW8FX46"/>
<dbReference type="RefSeq" id="WP_306986953.1">
    <property type="nucleotide sequence ID" value="NZ_JAUSZV010000006.1"/>
</dbReference>
<name>A0AAW8FX46_9ACTN</name>
<proteinExistence type="predicted"/>
<accession>A0AAW8FX46</accession>
<protein>
    <submittedName>
        <fullName evidence="1">Uncharacterized protein</fullName>
    </submittedName>
</protein>
<evidence type="ECO:0000313" key="2">
    <source>
        <dbReference type="Proteomes" id="UP001234216"/>
    </source>
</evidence>